<dbReference type="Proteomes" id="UP000789366">
    <property type="component" value="Unassembled WGS sequence"/>
</dbReference>
<evidence type="ECO:0000313" key="1">
    <source>
        <dbReference type="EMBL" id="CAG8667915.1"/>
    </source>
</evidence>
<reference evidence="1" key="1">
    <citation type="submission" date="2021-06" db="EMBL/GenBank/DDBJ databases">
        <authorList>
            <person name="Kallberg Y."/>
            <person name="Tangrot J."/>
            <person name="Rosling A."/>
        </authorList>
    </citation>
    <scope>NUCLEOTIDE SEQUENCE</scope>
    <source>
        <strain evidence="1">28 12/20/2015</strain>
    </source>
</reference>
<protein>
    <submittedName>
        <fullName evidence="1">8254_t:CDS:1</fullName>
    </submittedName>
</protein>
<evidence type="ECO:0000313" key="2">
    <source>
        <dbReference type="Proteomes" id="UP000789366"/>
    </source>
</evidence>
<comment type="caution">
    <text evidence="1">The sequence shown here is derived from an EMBL/GenBank/DDBJ whole genome shotgun (WGS) entry which is preliminary data.</text>
</comment>
<proteinExistence type="predicted"/>
<organism evidence="1 2">
    <name type="scientific">Cetraspora pellucida</name>
    <dbReference type="NCBI Taxonomy" id="1433469"/>
    <lineage>
        <taxon>Eukaryota</taxon>
        <taxon>Fungi</taxon>
        <taxon>Fungi incertae sedis</taxon>
        <taxon>Mucoromycota</taxon>
        <taxon>Glomeromycotina</taxon>
        <taxon>Glomeromycetes</taxon>
        <taxon>Diversisporales</taxon>
        <taxon>Gigasporaceae</taxon>
        <taxon>Cetraspora</taxon>
    </lineage>
</organism>
<gene>
    <name evidence="1" type="ORF">SPELUC_LOCUS9532</name>
</gene>
<accession>A0ACA9NPJ3</accession>
<keyword evidence="2" id="KW-1185">Reference proteome</keyword>
<feature type="non-terminal residue" evidence="1">
    <location>
        <position position="62"/>
    </location>
</feature>
<dbReference type="EMBL" id="CAJVPW010016175">
    <property type="protein sequence ID" value="CAG8667915.1"/>
    <property type="molecule type" value="Genomic_DNA"/>
</dbReference>
<name>A0ACA9NPJ3_9GLOM</name>
<feature type="non-terminal residue" evidence="1">
    <location>
        <position position="1"/>
    </location>
</feature>
<sequence length="62" mass="7031">YSKRSIVACGIRAQQYDRPCKWTVKGKNGFRGINERFQSRRERLVQMLGSILAAEIMGSAVV</sequence>